<evidence type="ECO:0000313" key="3">
    <source>
        <dbReference type="Proteomes" id="UP000277803"/>
    </source>
</evidence>
<dbReference type="Pfam" id="PF21268">
    <property type="entry name" value="Helic-prim_T7_N"/>
    <property type="match status" value="1"/>
</dbReference>
<dbReference type="Gene3D" id="2.20.25.180">
    <property type="match status" value="1"/>
</dbReference>
<dbReference type="InterPro" id="IPR034154">
    <property type="entry name" value="TOPRIM_DnaG/twinkle"/>
</dbReference>
<accession>A0A3A6WD20</accession>
<dbReference type="InterPro" id="IPR003593">
    <property type="entry name" value="AAA+_ATPase"/>
</dbReference>
<dbReference type="CDD" id="cd01029">
    <property type="entry name" value="TOPRIM_primases"/>
    <property type="match status" value="1"/>
</dbReference>
<gene>
    <name evidence="2" type="ORF">D2965_08435</name>
</gene>
<dbReference type="InterPro" id="IPR006171">
    <property type="entry name" value="TOPRIM_dom"/>
</dbReference>
<dbReference type="Gene3D" id="3.40.1360.10">
    <property type="match status" value="1"/>
</dbReference>
<dbReference type="PANTHER" id="PTHR12873">
    <property type="entry name" value="T7-LIKE MITOCHONDRIAL DNA HELICASE"/>
    <property type="match status" value="1"/>
</dbReference>
<feature type="domain" description="SF4 helicase" evidence="1">
    <location>
        <begin position="260"/>
        <end position="528"/>
    </location>
</feature>
<dbReference type="InterPro" id="IPR007694">
    <property type="entry name" value="DNA_helicase_DnaB-like_C"/>
</dbReference>
<proteinExistence type="inferred from homology"/>
<dbReference type="CDD" id="cd19483">
    <property type="entry name" value="RecA-like_Gp4D_helicase"/>
    <property type="match status" value="1"/>
</dbReference>
<dbReference type="SMART" id="SM00493">
    <property type="entry name" value="TOPRIM"/>
    <property type="match status" value="1"/>
</dbReference>
<dbReference type="AlphaFoldDB" id="A0A3A6WD20"/>
<reference evidence="2 3" key="1">
    <citation type="submission" date="2018-09" db="EMBL/GenBank/DDBJ databases">
        <title>Genome sequence of Veillonella atypica isolated from periodontal Korean patients.</title>
        <authorList>
            <person name="Lee J.-H."/>
            <person name="Moon J.-H."/>
            <person name="Shin S.-Y."/>
        </authorList>
    </citation>
    <scope>NUCLEOTIDE SEQUENCE [LARGE SCALE GENOMIC DNA]</scope>
    <source>
        <strain evidence="2 3">KHUD_V1</strain>
    </source>
</reference>
<dbReference type="RefSeq" id="WP_119982880.1">
    <property type="nucleotide sequence ID" value="NZ_QXZZ01000036.1"/>
</dbReference>
<comment type="caution">
    <text evidence="2">The sequence shown here is derived from an EMBL/GenBank/DDBJ whole genome shotgun (WGS) entry which is preliminary data.</text>
</comment>
<dbReference type="SUPFAM" id="SSF52540">
    <property type="entry name" value="P-loop containing nucleoside triphosphate hydrolases"/>
    <property type="match status" value="1"/>
</dbReference>
<dbReference type="SUPFAM" id="SSF56731">
    <property type="entry name" value="DNA primase core"/>
    <property type="match status" value="1"/>
</dbReference>
<dbReference type="HAMAP" id="MF_04154">
    <property type="entry name" value="Helic_Prim_T7"/>
    <property type="match status" value="1"/>
</dbReference>
<dbReference type="EMBL" id="QXZZ01000036">
    <property type="protein sequence ID" value="RJY49983.1"/>
    <property type="molecule type" value="Genomic_DNA"/>
</dbReference>
<dbReference type="InterPro" id="IPR046394">
    <property type="entry name" value="Helic_Prim_T7"/>
</dbReference>
<dbReference type="SUPFAM" id="SSF57783">
    <property type="entry name" value="Zinc beta-ribbon"/>
    <property type="match status" value="1"/>
</dbReference>
<protein>
    <submittedName>
        <fullName evidence="2">Toprim domain-containing protein</fullName>
    </submittedName>
</protein>
<organism evidence="2 3">
    <name type="scientific">Veillonella atypica</name>
    <dbReference type="NCBI Taxonomy" id="39777"/>
    <lineage>
        <taxon>Bacteria</taxon>
        <taxon>Bacillati</taxon>
        <taxon>Bacillota</taxon>
        <taxon>Negativicutes</taxon>
        <taxon>Veillonellales</taxon>
        <taxon>Veillonellaceae</taxon>
        <taxon>Veillonella</taxon>
    </lineage>
</organism>
<dbReference type="InterPro" id="IPR048774">
    <property type="entry name" value="Helic-prim_T7_N"/>
</dbReference>
<dbReference type="Proteomes" id="UP000277803">
    <property type="component" value="Unassembled WGS sequence"/>
</dbReference>
<dbReference type="GO" id="GO:0003697">
    <property type="term" value="F:single-stranded DNA binding"/>
    <property type="evidence" value="ECO:0007669"/>
    <property type="project" value="InterPro"/>
</dbReference>
<name>A0A3A6WD20_9FIRM</name>
<dbReference type="InterPro" id="IPR027417">
    <property type="entry name" value="P-loop_NTPase"/>
</dbReference>
<dbReference type="InterPro" id="IPR027032">
    <property type="entry name" value="Twinkle-like"/>
</dbReference>
<dbReference type="PROSITE" id="PS51199">
    <property type="entry name" value="SF4_HELICASE"/>
    <property type="match status" value="1"/>
</dbReference>
<evidence type="ECO:0000313" key="2">
    <source>
        <dbReference type="EMBL" id="RJY49983.1"/>
    </source>
</evidence>
<dbReference type="GO" id="GO:0006260">
    <property type="term" value="P:DNA replication"/>
    <property type="evidence" value="ECO:0007669"/>
    <property type="project" value="InterPro"/>
</dbReference>
<sequence>MTSTSEILNAHLPCPDCGSSDALTEYTDGHTYCFSCETHHNYNEEKPKTTDSSFISDMTLKPLKARGITESTCRKYQYYYTNYKGQPCQVANYYDEYGTLVGQKLRFKDKSFAIKGKLSTTFFGQQLYNNGVRLIITEGEIDCLTVSQLLGNQEPVVSIPCGVQSARKVFEANLKWLEGFDEVVVVFDNDEAGRKGAQDIEGILSPDKLRIATLKQYKDPNEYYLADKGNELLEALENAKKVTPENIINADTLLDDLLEEPEEVTGYSLPWAVKAEKMIRGVRKGEITMLTAGTGIGKSTMIRELGYHLVMKHGLKIGSMMLEENVLRTSKGYIGLYLNKPVHLSRKGISNEKFTEAFTNTLGTGNFIMYNHFGSLDNNSILKGIRYMAVTEKCDFILIDHISIAVSGIESNNERKLIDILMTRLRQLCEELGVGLICICHLKRGDGKKSAEEGGSISLEDLRGSQAIAQLSDTIIALERNQQADSDVKKNLVQIRVLKCRQTGDTGIGGKLWFNKEKNRLEVPDADLINDIERDEEVPEF</sequence>
<dbReference type="PANTHER" id="PTHR12873:SF0">
    <property type="entry name" value="TWINKLE MTDNA HELICASE"/>
    <property type="match status" value="1"/>
</dbReference>
<evidence type="ECO:0000259" key="1">
    <source>
        <dbReference type="PROSITE" id="PS51199"/>
    </source>
</evidence>
<dbReference type="GO" id="GO:0005524">
    <property type="term" value="F:ATP binding"/>
    <property type="evidence" value="ECO:0007669"/>
    <property type="project" value="InterPro"/>
</dbReference>
<dbReference type="Pfam" id="PF13155">
    <property type="entry name" value="Toprim_2"/>
    <property type="match status" value="1"/>
</dbReference>
<dbReference type="Gene3D" id="2.20.25.10">
    <property type="match status" value="1"/>
</dbReference>
<dbReference type="Gene3D" id="3.40.50.300">
    <property type="entry name" value="P-loop containing nucleotide triphosphate hydrolases"/>
    <property type="match status" value="1"/>
</dbReference>
<dbReference type="Pfam" id="PF03796">
    <property type="entry name" value="DnaB_C"/>
    <property type="match status" value="1"/>
</dbReference>
<dbReference type="SMART" id="SM00778">
    <property type="entry name" value="Prim_Zn_Ribbon"/>
    <property type="match status" value="1"/>
</dbReference>
<dbReference type="InterPro" id="IPR013237">
    <property type="entry name" value="Phage_T7_Gp4_N"/>
</dbReference>
<dbReference type="GO" id="GO:0043139">
    <property type="term" value="F:5'-3' DNA helicase activity"/>
    <property type="evidence" value="ECO:0007669"/>
    <property type="project" value="InterPro"/>
</dbReference>
<dbReference type="GO" id="GO:0008270">
    <property type="term" value="F:zinc ion binding"/>
    <property type="evidence" value="ECO:0007669"/>
    <property type="project" value="InterPro"/>
</dbReference>
<dbReference type="SMART" id="SM00382">
    <property type="entry name" value="AAA"/>
    <property type="match status" value="1"/>
</dbReference>